<dbReference type="InterPro" id="IPR036837">
    <property type="entry name" value="Cation_efflux_CTD_sf"/>
</dbReference>
<dbReference type="SUPFAM" id="SSF160240">
    <property type="entry name" value="Cation efflux protein cytoplasmic domain-like"/>
    <property type="match status" value="1"/>
</dbReference>
<feature type="transmembrane region" description="Helical" evidence="10">
    <location>
        <begin position="110"/>
        <end position="134"/>
    </location>
</feature>
<evidence type="ECO:0000256" key="9">
    <source>
        <dbReference type="SAM" id="MobiDB-lite"/>
    </source>
</evidence>
<evidence type="ECO:0000256" key="7">
    <source>
        <dbReference type="ARBA" id="ARBA00023065"/>
    </source>
</evidence>
<feature type="transmembrane region" description="Helical" evidence="10">
    <location>
        <begin position="81"/>
        <end position="98"/>
    </location>
</feature>
<comment type="similarity">
    <text evidence="2">Belongs to the cation diffusion facilitator (CDF) transporter (TC 2.A.4) family. SLC30A subfamily.</text>
</comment>
<evidence type="ECO:0000256" key="2">
    <source>
        <dbReference type="ARBA" id="ARBA00008873"/>
    </source>
</evidence>
<dbReference type="PANTHER" id="PTHR11562">
    <property type="entry name" value="CATION EFFLUX PROTEIN/ ZINC TRANSPORTER"/>
    <property type="match status" value="1"/>
</dbReference>
<dbReference type="Pfam" id="PF16916">
    <property type="entry name" value="ZT_dimer"/>
    <property type="match status" value="1"/>
</dbReference>
<protein>
    <submittedName>
        <fullName evidence="13">Cation diffusion facilitator family transporter superfamily protein</fullName>
    </submittedName>
</protein>
<feature type="region of interest" description="Disordered" evidence="9">
    <location>
        <begin position="1"/>
        <end position="25"/>
    </location>
</feature>
<reference evidence="13 14" key="1">
    <citation type="journal article" date="2013" name="Genome Biol.">
        <title>Genome of Acanthamoeba castellanii highlights extensive lateral gene transfer and early evolution of tyrosine kinase signaling.</title>
        <authorList>
            <person name="Clarke M."/>
            <person name="Lohan A.J."/>
            <person name="Liu B."/>
            <person name="Lagkouvardos I."/>
            <person name="Roy S."/>
            <person name="Zafar N."/>
            <person name="Bertelli C."/>
            <person name="Schilde C."/>
            <person name="Kianianmomeni A."/>
            <person name="Burglin T.R."/>
            <person name="Frech C."/>
            <person name="Turcotte B."/>
            <person name="Kopec K.O."/>
            <person name="Synnott J.M."/>
            <person name="Choo C."/>
            <person name="Paponov I."/>
            <person name="Finkler A."/>
            <person name="Soon Heng Tan C."/>
            <person name="Hutchins A.P."/>
            <person name="Weinmeier T."/>
            <person name="Rattei T."/>
            <person name="Chu J.S."/>
            <person name="Gimenez G."/>
            <person name="Irimia M."/>
            <person name="Rigden D.J."/>
            <person name="Fitzpatrick D.A."/>
            <person name="Lorenzo-Morales J."/>
            <person name="Bateman A."/>
            <person name="Chiu C.H."/>
            <person name="Tang P."/>
            <person name="Hegemann P."/>
            <person name="Fromm H."/>
            <person name="Raoult D."/>
            <person name="Greub G."/>
            <person name="Miranda-Saavedra D."/>
            <person name="Chen N."/>
            <person name="Nash P."/>
            <person name="Ginger M.L."/>
            <person name="Horn M."/>
            <person name="Schaap P."/>
            <person name="Caler L."/>
            <person name="Loftus B."/>
        </authorList>
    </citation>
    <scope>NUCLEOTIDE SEQUENCE [LARGE SCALE GENOMIC DNA]</scope>
    <source>
        <strain evidence="13 14">Neff</strain>
    </source>
</reference>
<gene>
    <name evidence="13" type="ORF">ACA1_271600</name>
</gene>
<evidence type="ECO:0000256" key="8">
    <source>
        <dbReference type="ARBA" id="ARBA00023136"/>
    </source>
</evidence>
<evidence type="ECO:0000256" key="1">
    <source>
        <dbReference type="ARBA" id="ARBA00004141"/>
    </source>
</evidence>
<keyword evidence="4 10" id="KW-0812">Transmembrane</keyword>
<dbReference type="EMBL" id="KB008049">
    <property type="protein sequence ID" value="ELR14615.1"/>
    <property type="molecule type" value="Genomic_DNA"/>
</dbReference>
<feature type="transmembrane region" description="Helical" evidence="10">
    <location>
        <begin position="44"/>
        <end position="69"/>
    </location>
</feature>
<keyword evidence="6 10" id="KW-1133">Transmembrane helix</keyword>
<evidence type="ECO:0000259" key="11">
    <source>
        <dbReference type="Pfam" id="PF01545"/>
    </source>
</evidence>
<dbReference type="AlphaFoldDB" id="L8GNJ1"/>
<dbReference type="OMA" id="FHLMEQG"/>
<dbReference type="OrthoDB" id="9944568at2759"/>
<dbReference type="KEGG" id="acan:ACA1_271600"/>
<sequence length="407" mass="43285">MDEEEGAHYSPGNVQDGGSSLGGERAPLLGKKGKRKMDAGDRKAMIALTVATVFTLVFMVGEIVGGVLANSLAIITDAAHLLTDVAAMLLSLVAMGIARRAPTKSMSFGFYRAEILGALASVLMIWALVGVLVYEAILRLIADIKYTLGVQPHPFHSLSNDDRREEGETLDGRIMTIIGVCGLVVNIVDALILAWGNAPHGHSHGPPPPPPVPAPGEEVVEVVRTHTGHAHSHGHGHGHEGNVNVRAALIHVLGDCIQSVGIIGAAVVVWVGNQVTTGSPSASRTYFNLADPIASLVFGVITLFTTVKILRQILGVLMETVPSHISFDLVHASLEAIDGVSSVHDLHIWQITLGKVYLSCHIRAEEGAEQREVLGAAQETCARYGINHATIQVDPHDLPECFQSTHE</sequence>
<evidence type="ECO:0000313" key="14">
    <source>
        <dbReference type="Proteomes" id="UP000011083"/>
    </source>
</evidence>
<dbReference type="InterPro" id="IPR027469">
    <property type="entry name" value="Cation_efflux_TMD_sf"/>
</dbReference>
<accession>L8GNJ1</accession>
<dbReference type="Pfam" id="PF01545">
    <property type="entry name" value="Cation_efflux"/>
    <property type="match status" value="1"/>
</dbReference>
<dbReference type="NCBIfam" id="TIGR01297">
    <property type="entry name" value="CDF"/>
    <property type="match status" value="1"/>
</dbReference>
<name>L8GNJ1_ACACF</name>
<feature type="domain" description="Cation efflux protein cytoplasmic" evidence="12">
    <location>
        <begin position="322"/>
        <end position="396"/>
    </location>
</feature>
<keyword evidence="8 10" id="KW-0472">Membrane</keyword>
<evidence type="ECO:0000256" key="10">
    <source>
        <dbReference type="SAM" id="Phobius"/>
    </source>
</evidence>
<comment type="subcellular location">
    <subcellularLocation>
        <location evidence="1">Membrane</location>
        <topology evidence="1">Multi-pass membrane protein</topology>
    </subcellularLocation>
</comment>
<dbReference type="GO" id="GO:0005385">
    <property type="term" value="F:zinc ion transmembrane transporter activity"/>
    <property type="evidence" value="ECO:0007669"/>
    <property type="project" value="TreeGrafter"/>
</dbReference>
<feature type="transmembrane region" description="Helical" evidence="10">
    <location>
        <begin position="174"/>
        <end position="195"/>
    </location>
</feature>
<evidence type="ECO:0000256" key="3">
    <source>
        <dbReference type="ARBA" id="ARBA00022448"/>
    </source>
</evidence>
<dbReference type="PANTHER" id="PTHR11562:SF17">
    <property type="entry name" value="RE54080P-RELATED"/>
    <property type="match status" value="1"/>
</dbReference>
<dbReference type="Gene3D" id="1.20.1510.10">
    <property type="entry name" value="Cation efflux protein transmembrane domain"/>
    <property type="match status" value="1"/>
</dbReference>
<feature type="transmembrane region" description="Helical" evidence="10">
    <location>
        <begin position="292"/>
        <end position="310"/>
    </location>
</feature>
<evidence type="ECO:0000313" key="13">
    <source>
        <dbReference type="EMBL" id="ELR14615.1"/>
    </source>
</evidence>
<keyword evidence="14" id="KW-1185">Reference proteome</keyword>
<dbReference type="InterPro" id="IPR027470">
    <property type="entry name" value="Cation_efflux_CTD"/>
</dbReference>
<dbReference type="Proteomes" id="UP000011083">
    <property type="component" value="Unassembled WGS sequence"/>
</dbReference>
<evidence type="ECO:0000256" key="4">
    <source>
        <dbReference type="ARBA" id="ARBA00022692"/>
    </source>
</evidence>
<dbReference type="GeneID" id="14915201"/>
<dbReference type="InterPro" id="IPR050681">
    <property type="entry name" value="CDF/SLC30A"/>
</dbReference>
<dbReference type="InterPro" id="IPR058533">
    <property type="entry name" value="Cation_efflux_TM"/>
</dbReference>
<dbReference type="GO" id="GO:0005886">
    <property type="term" value="C:plasma membrane"/>
    <property type="evidence" value="ECO:0007669"/>
    <property type="project" value="TreeGrafter"/>
</dbReference>
<feature type="transmembrane region" description="Helical" evidence="10">
    <location>
        <begin position="248"/>
        <end position="272"/>
    </location>
</feature>
<dbReference type="SUPFAM" id="SSF161111">
    <property type="entry name" value="Cation efflux protein transmembrane domain-like"/>
    <property type="match status" value="1"/>
</dbReference>
<keyword evidence="5" id="KW-0862">Zinc</keyword>
<keyword evidence="5" id="KW-0864">Zinc transport</keyword>
<evidence type="ECO:0000256" key="5">
    <source>
        <dbReference type="ARBA" id="ARBA00022906"/>
    </source>
</evidence>
<dbReference type="RefSeq" id="XP_004336628.1">
    <property type="nucleotide sequence ID" value="XM_004336580.1"/>
</dbReference>
<dbReference type="VEuPathDB" id="AmoebaDB:ACA1_271600"/>
<organism evidence="13 14">
    <name type="scientific">Acanthamoeba castellanii (strain ATCC 30010 / Neff)</name>
    <dbReference type="NCBI Taxonomy" id="1257118"/>
    <lineage>
        <taxon>Eukaryota</taxon>
        <taxon>Amoebozoa</taxon>
        <taxon>Discosea</taxon>
        <taxon>Longamoebia</taxon>
        <taxon>Centramoebida</taxon>
        <taxon>Acanthamoebidae</taxon>
        <taxon>Acanthamoeba</taxon>
    </lineage>
</organism>
<proteinExistence type="inferred from homology"/>
<evidence type="ECO:0000259" key="12">
    <source>
        <dbReference type="Pfam" id="PF16916"/>
    </source>
</evidence>
<feature type="domain" description="Cation efflux protein transmembrane" evidence="11">
    <location>
        <begin position="48"/>
        <end position="318"/>
    </location>
</feature>
<dbReference type="STRING" id="1257118.L8GNJ1"/>
<keyword evidence="3" id="KW-0813">Transport</keyword>
<dbReference type="InterPro" id="IPR002524">
    <property type="entry name" value="Cation_efflux"/>
</dbReference>
<keyword evidence="7" id="KW-0406">Ion transport</keyword>
<evidence type="ECO:0000256" key="6">
    <source>
        <dbReference type="ARBA" id="ARBA00022989"/>
    </source>
</evidence>